<dbReference type="EMBL" id="BDQF01000015">
    <property type="protein sequence ID" value="GAW83710.1"/>
    <property type="molecule type" value="Genomic_DNA"/>
</dbReference>
<feature type="transmembrane region" description="Helical" evidence="1">
    <location>
        <begin position="543"/>
        <end position="566"/>
    </location>
</feature>
<name>A0A1Y1JN81_PLAGO</name>
<feature type="transmembrane region" description="Helical" evidence="1">
    <location>
        <begin position="281"/>
        <end position="305"/>
    </location>
</feature>
<comment type="caution">
    <text evidence="2">The sequence shown here is derived from an EMBL/GenBank/DDBJ whole genome shotgun (WGS) entry which is preliminary data.</text>
</comment>
<reference evidence="3" key="1">
    <citation type="submission" date="2017-04" db="EMBL/GenBank/DDBJ databases">
        <title>Plasmodium gonderi genome.</title>
        <authorList>
            <person name="Arisue N."/>
            <person name="Honma H."/>
            <person name="Kawai S."/>
            <person name="Tougan T."/>
            <person name="Tanabe K."/>
            <person name="Horii T."/>
        </authorList>
    </citation>
    <scope>NUCLEOTIDE SEQUENCE [LARGE SCALE GENOMIC DNA]</scope>
    <source>
        <strain evidence="3">ATCC 30045</strain>
    </source>
</reference>
<evidence type="ECO:0000313" key="3">
    <source>
        <dbReference type="Proteomes" id="UP000195521"/>
    </source>
</evidence>
<evidence type="ECO:0000256" key="1">
    <source>
        <dbReference type="SAM" id="Phobius"/>
    </source>
</evidence>
<keyword evidence="1" id="KW-1133">Transmembrane helix</keyword>
<evidence type="ECO:0000313" key="2">
    <source>
        <dbReference type="EMBL" id="GAW83710.1"/>
    </source>
</evidence>
<organism evidence="2 3">
    <name type="scientific">Plasmodium gonderi</name>
    <dbReference type="NCBI Taxonomy" id="77519"/>
    <lineage>
        <taxon>Eukaryota</taxon>
        <taxon>Sar</taxon>
        <taxon>Alveolata</taxon>
        <taxon>Apicomplexa</taxon>
        <taxon>Aconoidasida</taxon>
        <taxon>Haemosporida</taxon>
        <taxon>Plasmodiidae</taxon>
        <taxon>Plasmodium</taxon>
        <taxon>Plasmodium (Plasmodium)</taxon>
    </lineage>
</organism>
<dbReference type="GeneID" id="39750456"/>
<dbReference type="OrthoDB" id="378080at2759"/>
<feature type="transmembrane region" description="Helical" evidence="1">
    <location>
        <begin position="78"/>
        <end position="96"/>
    </location>
</feature>
<keyword evidence="1" id="KW-0812">Transmembrane</keyword>
<proteinExistence type="predicted"/>
<feature type="transmembrane region" description="Helical" evidence="1">
    <location>
        <begin position="311"/>
        <end position="344"/>
    </location>
</feature>
<dbReference type="RefSeq" id="XP_028546299.1">
    <property type="nucleotide sequence ID" value="XM_028690498.1"/>
</dbReference>
<dbReference type="Proteomes" id="UP000195521">
    <property type="component" value="Unassembled WGS sequence"/>
</dbReference>
<feature type="transmembrane region" description="Helical" evidence="1">
    <location>
        <begin position="573"/>
        <end position="593"/>
    </location>
</feature>
<protein>
    <submittedName>
        <fullName evidence="2">Uncharacterized protein</fullName>
    </submittedName>
</protein>
<accession>A0A1Y1JN81</accession>
<dbReference type="AlphaFoldDB" id="A0A1Y1JN81"/>
<sequence length="607" mass="72335">MRNNYSLISQILTEAEIMELGLHGSVMKHCSSPHILNKKYFIKICIYYLLSTFLFFLVYITIFILVLTSEKTELNKTIILVIYVYVFIFFYIDLIISNNIQYDLVKRYNIREVRKRIYENFLATSEGAAKDVLIDTGEARDVLIDTGEARDVLIDRGAEGRLVMTDAKEILEEVAARGDLKKNGKVAPHPVQINKRKEKIKKLFTNEKYYFIEDDGGYDMDMRHGERRRGESREVDLEDWDEKFYHLRDLRDVNECINDELMRYIQYDNNNYTIDSYRYDIFLIISGFINQLNILFDLLFLFYVYDYSQNLFFVCLFVYFYYLVHFVFLIKYSITMIQSLLVIYRKSLWRSYKKVTTLCTYCMSSVCHRLYNQPLNDYKPKLFFNKYTSYNSWSLFYTHGNSTSRKSVTLKMLKILDTGDDTQWMISNESKSIDSIINIDDNIQLYYPDKGKMKKIKQKKKKIYIKKNKIKDMDEKSFIRKEDHINRDYSNVNQQKNECELALLPSYVQIIADMSFFLSHYHILNIIKNKFLSAKNVYNHMNFTLIFFVWKILYMDVVLFLLKFFILFYTNDILAISFFLIISLTNIANSYIINLVDNNLMNDISSN</sequence>
<feature type="transmembrane region" description="Helical" evidence="1">
    <location>
        <begin position="45"/>
        <end position="66"/>
    </location>
</feature>
<dbReference type="OMA" id="VWKLLYM"/>
<keyword evidence="1" id="KW-0472">Membrane</keyword>
<gene>
    <name evidence="2" type="ORF">PGO_145080</name>
</gene>
<keyword evidence="3" id="KW-1185">Reference proteome</keyword>